<sequence length="108" mass="12275">MVLAGSSTTNRNGGSAGIKNPMQHKNQRDSFKLNPLPLHPRETGALVAQWMDRKSAFRNAGILLLRVQVPPRLDVETESLRSSDVDRYTQKPKQIHWIKQYKKSNLNP</sequence>
<feature type="compositionally biased region" description="Polar residues" evidence="1">
    <location>
        <begin position="1"/>
        <end position="13"/>
    </location>
</feature>
<proteinExistence type="predicted"/>
<protein>
    <submittedName>
        <fullName evidence="2">Uncharacterized protein</fullName>
    </submittedName>
</protein>
<evidence type="ECO:0000256" key="1">
    <source>
        <dbReference type="SAM" id="MobiDB-lite"/>
    </source>
</evidence>
<dbReference type="AlphaFoldDB" id="A0AAV4A2A2"/>
<evidence type="ECO:0000313" key="2">
    <source>
        <dbReference type="EMBL" id="GFO00841.1"/>
    </source>
</evidence>
<keyword evidence="3" id="KW-1185">Reference proteome</keyword>
<name>A0AAV4A2A2_9GAST</name>
<comment type="caution">
    <text evidence="2">The sequence shown here is derived from an EMBL/GenBank/DDBJ whole genome shotgun (WGS) entry which is preliminary data.</text>
</comment>
<reference evidence="2 3" key="1">
    <citation type="journal article" date="2021" name="Elife">
        <title>Chloroplast acquisition without the gene transfer in kleptoplastic sea slugs, Plakobranchus ocellatus.</title>
        <authorList>
            <person name="Maeda T."/>
            <person name="Takahashi S."/>
            <person name="Yoshida T."/>
            <person name="Shimamura S."/>
            <person name="Takaki Y."/>
            <person name="Nagai Y."/>
            <person name="Toyoda A."/>
            <person name="Suzuki Y."/>
            <person name="Arimoto A."/>
            <person name="Ishii H."/>
            <person name="Satoh N."/>
            <person name="Nishiyama T."/>
            <person name="Hasebe M."/>
            <person name="Maruyama T."/>
            <person name="Minagawa J."/>
            <person name="Obokata J."/>
            <person name="Shigenobu S."/>
        </authorList>
    </citation>
    <scope>NUCLEOTIDE SEQUENCE [LARGE SCALE GENOMIC DNA]</scope>
</reference>
<feature type="region of interest" description="Disordered" evidence="1">
    <location>
        <begin position="1"/>
        <end position="37"/>
    </location>
</feature>
<evidence type="ECO:0000313" key="3">
    <source>
        <dbReference type="Proteomes" id="UP000735302"/>
    </source>
</evidence>
<gene>
    <name evidence="2" type="ORF">PoB_002734600</name>
</gene>
<accession>A0AAV4A2A2</accession>
<dbReference type="EMBL" id="BLXT01003155">
    <property type="protein sequence ID" value="GFO00841.1"/>
    <property type="molecule type" value="Genomic_DNA"/>
</dbReference>
<dbReference type="Proteomes" id="UP000735302">
    <property type="component" value="Unassembled WGS sequence"/>
</dbReference>
<organism evidence="2 3">
    <name type="scientific">Plakobranchus ocellatus</name>
    <dbReference type="NCBI Taxonomy" id="259542"/>
    <lineage>
        <taxon>Eukaryota</taxon>
        <taxon>Metazoa</taxon>
        <taxon>Spiralia</taxon>
        <taxon>Lophotrochozoa</taxon>
        <taxon>Mollusca</taxon>
        <taxon>Gastropoda</taxon>
        <taxon>Heterobranchia</taxon>
        <taxon>Euthyneura</taxon>
        <taxon>Panpulmonata</taxon>
        <taxon>Sacoglossa</taxon>
        <taxon>Placobranchoidea</taxon>
        <taxon>Plakobranchidae</taxon>
        <taxon>Plakobranchus</taxon>
    </lineage>
</organism>